<organism evidence="6">
    <name type="scientific">Kitasatospora phosalacinea</name>
    <dbReference type="NCBI Taxonomy" id="2065"/>
    <lineage>
        <taxon>Bacteria</taxon>
        <taxon>Bacillati</taxon>
        <taxon>Actinomycetota</taxon>
        <taxon>Actinomycetes</taxon>
        <taxon>Kitasatosporales</taxon>
        <taxon>Streptomycetaceae</taxon>
        <taxon>Kitasatospora</taxon>
    </lineage>
</organism>
<accession>A0A0M3WPQ0</accession>
<reference evidence="6" key="1">
    <citation type="journal article" date="2015" name="J. Antibiot.">
        <title>Conserved biosynthetic pathways for phosalacine, bialaphos and newly discovered phosphonic acid natural products.</title>
        <authorList>
            <person name="Blodgett J.A.V."/>
            <person name="Zhang J.K."/>
            <person name="Yu X."/>
            <person name="Metcalf W.W."/>
        </authorList>
    </citation>
    <scope>NUCLEOTIDE SEQUENCE</scope>
    <source>
        <strain evidence="6">NRRL B-16230</strain>
    </source>
</reference>
<dbReference type="CDD" id="cd05299">
    <property type="entry name" value="CtBP_dh"/>
    <property type="match status" value="1"/>
</dbReference>
<proteinExistence type="inferred from homology"/>
<dbReference type="InterPro" id="IPR043322">
    <property type="entry name" value="CtBP"/>
</dbReference>
<evidence type="ECO:0000313" key="6">
    <source>
        <dbReference type="EMBL" id="AKO69605.1"/>
    </source>
</evidence>
<dbReference type="SUPFAM" id="SSF52283">
    <property type="entry name" value="Formate/glycerate dehydrogenase catalytic domain-like"/>
    <property type="match status" value="1"/>
</dbReference>
<dbReference type="InterPro" id="IPR050223">
    <property type="entry name" value="D-isomer_2-hydroxyacid_DH"/>
</dbReference>
<keyword evidence="2 3" id="KW-0560">Oxidoreductase</keyword>
<feature type="domain" description="D-isomer specific 2-hydroxyacid dehydrogenase NAD-binding" evidence="5">
    <location>
        <begin position="122"/>
        <end position="302"/>
    </location>
</feature>
<dbReference type="GO" id="GO:0030267">
    <property type="term" value="F:glyoxylate reductase (NADPH) activity"/>
    <property type="evidence" value="ECO:0007669"/>
    <property type="project" value="TreeGrafter"/>
</dbReference>
<dbReference type="PANTHER" id="PTHR10996:SF283">
    <property type="entry name" value="GLYOXYLATE_HYDROXYPYRUVATE REDUCTASE B"/>
    <property type="match status" value="1"/>
</dbReference>
<dbReference type="GO" id="GO:0005829">
    <property type="term" value="C:cytosol"/>
    <property type="evidence" value="ECO:0007669"/>
    <property type="project" value="TreeGrafter"/>
</dbReference>
<evidence type="ECO:0000256" key="3">
    <source>
        <dbReference type="RuleBase" id="RU003719"/>
    </source>
</evidence>
<protein>
    <submittedName>
        <fullName evidence="6">PhpE</fullName>
    </submittedName>
</protein>
<dbReference type="InterPro" id="IPR029752">
    <property type="entry name" value="D-isomer_DH_CS1"/>
</dbReference>
<dbReference type="GO" id="GO:0016618">
    <property type="term" value="F:hydroxypyruvate reductase [NAD(P)H] activity"/>
    <property type="evidence" value="ECO:0007669"/>
    <property type="project" value="TreeGrafter"/>
</dbReference>
<dbReference type="OrthoDB" id="117809at2"/>
<evidence type="ECO:0000256" key="2">
    <source>
        <dbReference type="ARBA" id="ARBA00023002"/>
    </source>
</evidence>
<dbReference type="InterPro" id="IPR006139">
    <property type="entry name" value="D-isomer_2_OHA_DH_cat_dom"/>
</dbReference>
<dbReference type="Pfam" id="PF00389">
    <property type="entry name" value="2-Hacid_dh"/>
    <property type="match status" value="1"/>
</dbReference>
<dbReference type="InterPro" id="IPR006140">
    <property type="entry name" value="D-isomer_DH_NAD-bd"/>
</dbReference>
<dbReference type="BioCyc" id="MetaCyc:MONOMER-19765"/>
<dbReference type="PANTHER" id="PTHR10996">
    <property type="entry name" value="2-HYDROXYACID DEHYDROGENASE-RELATED"/>
    <property type="match status" value="1"/>
</dbReference>
<dbReference type="AlphaFoldDB" id="A0A0M3WPQ0"/>
<dbReference type="SUPFAM" id="SSF51735">
    <property type="entry name" value="NAD(P)-binding Rossmann-fold domains"/>
    <property type="match status" value="1"/>
</dbReference>
<evidence type="ECO:0000259" key="5">
    <source>
        <dbReference type="Pfam" id="PF02826"/>
    </source>
</evidence>
<dbReference type="InterPro" id="IPR036291">
    <property type="entry name" value="NAD(P)-bd_dom_sf"/>
</dbReference>
<feature type="domain" description="D-isomer specific 2-hydroxyacid dehydrogenase catalytic" evidence="4">
    <location>
        <begin position="51"/>
        <end position="319"/>
    </location>
</feature>
<evidence type="ECO:0000259" key="4">
    <source>
        <dbReference type="Pfam" id="PF00389"/>
    </source>
</evidence>
<dbReference type="GO" id="GO:0003714">
    <property type="term" value="F:transcription corepressor activity"/>
    <property type="evidence" value="ECO:0007669"/>
    <property type="project" value="InterPro"/>
</dbReference>
<name>A0A0M3WPQ0_9ACTN</name>
<comment type="similarity">
    <text evidence="1 3">Belongs to the D-isomer specific 2-hydroxyacid dehydrogenase family.</text>
</comment>
<dbReference type="Pfam" id="PF02826">
    <property type="entry name" value="2-Hacid_dh_C"/>
    <property type="match status" value="1"/>
</dbReference>
<dbReference type="RefSeq" id="WP_033213688.1">
    <property type="nucleotide sequence ID" value="NZ_JNWZ01000012.1"/>
</dbReference>
<evidence type="ECO:0000256" key="1">
    <source>
        <dbReference type="ARBA" id="ARBA00005854"/>
    </source>
</evidence>
<dbReference type="InterPro" id="IPR029753">
    <property type="entry name" value="D-isomer_DH_CS"/>
</dbReference>
<dbReference type="PROSITE" id="PS00671">
    <property type="entry name" value="D_2_HYDROXYACID_DH_3"/>
    <property type="match status" value="1"/>
</dbReference>
<dbReference type="Gene3D" id="3.40.50.720">
    <property type="entry name" value="NAD(P)-binding Rossmann-like Domain"/>
    <property type="match status" value="2"/>
</dbReference>
<gene>
    <name evidence="6" type="primary">phpE</name>
</gene>
<dbReference type="GO" id="GO:0051287">
    <property type="term" value="F:NAD binding"/>
    <property type="evidence" value="ECO:0007669"/>
    <property type="project" value="InterPro"/>
</dbReference>
<dbReference type="PROSITE" id="PS00065">
    <property type="entry name" value="D_2_HYDROXYACID_DH_1"/>
    <property type="match status" value="1"/>
</dbReference>
<dbReference type="EMBL" id="KP185121">
    <property type="protein sequence ID" value="AKO69605.1"/>
    <property type="molecule type" value="Genomic_DNA"/>
</dbReference>
<sequence>MRVVYTDPAWALDASGRPDPAAADLEREVLGPDIDVEIGPFEDGYLVSGPRLLEAVRGADALVVYRCQVDEALLAAAGPTCRVVARSGVGVDNLNGPLLAREGLIGFNVPDYCGDEVSTHTLALLLALERGVCVQDRLVRADRWGIHRGGVPRRTSAATVGIVGFGRIGRATARKLQVCYGRVLAHDPYVPPDVMAAHGVRAVADLPGLLAEADAVVLHTALTDETRGMVDRALLEHARPGQLLVNTARGALVDPAAVLAALESGRLAGFASDVFSPEDPNRSPDTRKLLERDDVVVSSHRAFLSTESELSLRRRVAAGVRAVLLDGTAPAEGRVA</sequence>